<organism evidence="1 2">
    <name type="scientific">Lentilactobacillus senioris DSM 24302 = JCM 17472</name>
    <dbReference type="NCBI Taxonomy" id="1423802"/>
    <lineage>
        <taxon>Bacteria</taxon>
        <taxon>Bacillati</taxon>
        <taxon>Bacillota</taxon>
        <taxon>Bacilli</taxon>
        <taxon>Lactobacillales</taxon>
        <taxon>Lactobacillaceae</taxon>
        <taxon>Lentilactobacillus</taxon>
    </lineage>
</organism>
<reference evidence="1 2" key="1">
    <citation type="journal article" date="2015" name="Genome Announc.">
        <title>Expanding the biotechnology potential of lactobacilli through comparative genomics of 213 strains and associated genera.</title>
        <authorList>
            <person name="Sun Z."/>
            <person name="Harris H.M."/>
            <person name="McCann A."/>
            <person name="Guo C."/>
            <person name="Argimon S."/>
            <person name="Zhang W."/>
            <person name="Yang X."/>
            <person name="Jeffery I.B."/>
            <person name="Cooney J.C."/>
            <person name="Kagawa T.F."/>
            <person name="Liu W."/>
            <person name="Song Y."/>
            <person name="Salvetti E."/>
            <person name="Wrobel A."/>
            <person name="Rasinkangas P."/>
            <person name="Parkhill J."/>
            <person name="Rea M.C."/>
            <person name="O'Sullivan O."/>
            <person name="Ritari J."/>
            <person name="Douillard F.P."/>
            <person name="Paul Ross R."/>
            <person name="Yang R."/>
            <person name="Briner A.E."/>
            <person name="Felis G.E."/>
            <person name="de Vos W.M."/>
            <person name="Barrangou R."/>
            <person name="Klaenhammer T.R."/>
            <person name="Caufield P.W."/>
            <person name="Cui Y."/>
            <person name="Zhang H."/>
            <person name="O'Toole P.W."/>
        </authorList>
    </citation>
    <scope>NUCLEOTIDE SEQUENCE [LARGE SCALE GENOMIC DNA]</scope>
    <source>
        <strain evidence="1 2">DSM 24302</strain>
    </source>
</reference>
<name>A0A0R2CPY1_9LACO</name>
<sequence length="268" mass="30878">MKNIKKIAKIAVATLAITGMSLIIHQNNSSASSYKVEKVTINSSISENFYHVKNKSKNVYLWNSTRTKVKANLKNYKNYSWIYNGKNAVVSHNGKKAIYYYVSSYDPSHKYVSKVGMVWHGYLDRGFNTNYKVLNDVSPFRFMNDNEYMNYIKQSPSQKVTREVLKLFPNTKISLKLTQNFEQYESLDNLGYSKVLAFPAATKYMDHIIYKKNISDKTRINLIKSALNNAGYTQAKRNSLSNYKIGIFYYANAKNQTFDDYPGIVLAK</sequence>
<accession>A0A0R2CPY1</accession>
<dbReference type="Proteomes" id="UP000051256">
    <property type="component" value="Unassembled WGS sequence"/>
</dbReference>
<dbReference type="AlphaFoldDB" id="A0A0R2CPY1"/>
<dbReference type="PATRIC" id="fig|1423802.4.peg.335"/>
<evidence type="ECO:0000313" key="1">
    <source>
        <dbReference type="EMBL" id="KRM93607.1"/>
    </source>
</evidence>
<keyword evidence="2" id="KW-1185">Reference proteome</keyword>
<evidence type="ECO:0000313" key="2">
    <source>
        <dbReference type="Proteomes" id="UP000051256"/>
    </source>
</evidence>
<evidence type="ECO:0008006" key="3">
    <source>
        <dbReference type="Google" id="ProtNLM"/>
    </source>
</evidence>
<dbReference type="RefSeq" id="WP_054669069.1">
    <property type="nucleotide sequence ID" value="NZ_AYZR01000008.1"/>
</dbReference>
<dbReference type="EMBL" id="AYZR01000008">
    <property type="protein sequence ID" value="KRM93607.1"/>
    <property type="molecule type" value="Genomic_DNA"/>
</dbReference>
<comment type="caution">
    <text evidence="1">The sequence shown here is derived from an EMBL/GenBank/DDBJ whole genome shotgun (WGS) entry which is preliminary data.</text>
</comment>
<proteinExistence type="predicted"/>
<gene>
    <name evidence="1" type="ORF">FC56_GL000324</name>
</gene>
<protein>
    <recommendedName>
        <fullName evidence="3">D-alanyl-D-alanine carboxypeptidase</fullName>
    </recommendedName>
</protein>